<accession>A0A7X2PE96</accession>
<protein>
    <submittedName>
        <fullName evidence="1">Uncharacterized protein</fullName>
    </submittedName>
</protein>
<organism evidence="1 2">
    <name type="scientific">Bullifex porci</name>
    <dbReference type="NCBI Taxonomy" id="2606638"/>
    <lineage>
        <taxon>Bacteria</taxon>
        <taxon>Pseudomonadati</taxon>
        <taxon>Spirochaetota</taxon>
        <taxon>Spirochaetia</taxon>
        <taxon>Spirochaetales</taxon>
        <taxon>Spirochaetaceae</taxon>
        <taxon>Bullifex</taxon>
    </lineage>
</organism>
<keyword evidence="2" id="KW-1185">Reference proteome</keyword>
<comment type="caution">
    <text evidence="1">The sequence shown here is derived from an EMBL/GenBank/DDBJ whole genome shotgun (WGS) entry which is preliminary data.</text>
</comment>
<evidence type="ECO:0000313" key="1">
    <source>
        <dbReference type="EMBL" id="MSU07350.1"/>
    </source>
</evidence>
<gene>
    <name evidence="1" type="ORF">FYJ80_11395</name>
</gene>
<proteinExistence type="predicted"/>
<dbReference type="RefSeq" id="WP_154427024.1">
    <property type="nucleotide sequence ID" value="NZ_VUNN01000043.1"/>
</dbReference>
<dbReference type="Proteomes" id="UP000460549">
    <property type="component" value="Unassembled WGS sequence"/>
</dbReference>
<name>A0A7X2PE96_9SPIO</name>
<dbReference type="AlphaFoldDB" id="A0A7X2PE96"/>
<sequence length="59" mass="6773">MEKDKINLLSIAMYLCSIGARPSFVDGNSGYTEKDITEILDKIEDEEIKLYFQNLSKKL</sequence>
<evidence type="ECO:0000313" key="2">
    <source>
        <dbReference type="Proteomes" id="UP000460549"/>
    </source>
</evidence>
<dbReference type="EMBL" id="VUNN01000043">
    <property type="protein sequence ID" value="MSU07350.1"/>
    <property type="molecule type" value="Genomic_DNA"/>
</dbReference>
<reference evidence="1 2" key="1">
    <citation type="submission" date="2019-08" db="EMBL/GenBank/DDBJ databases">
        <title>In-depth cultivation of the pig gut microbiome towards novel bacterial diversity and tailored functional studies.</title>
        <authorList>
            <person name="Wylensek D."/>
            <person name="Hitch T.C.A."/>
            <person name="Clavel T."/>
        </authorList>
    </citation>
    <scope>NUCLEOTIDE SEQUENCE [LARGE SCALE GENOMIC DNA]</scope>
    <source>
        <strain evidence="1 2">NM-380-WT-3C1</strain>
    </source>
</reference>